<keyword evidence="3" id="KW-0418">Kinase</keyword>
<dbReference type="STRING" id="282301.A0A267EG00"/>
<dbReference type="Proteomes" id="UP000215902">
    <property type="component" value="Unassembled WGS sequence"/>
</dbReference>
<evidence type="ECO:0000256" key="4">
    <source>
        <dbReference type="SAM" id="MobiDB-lite"/>
    </source>
</evidence>
<evidence type="ECO:0008006" key="7">
    <source>
        <dbReference type="Google" id="ProtNLM"/>
    </source>
</evidence>
<feature type="region of interest" description="Disordered" evidence="4">
    <location>
        <begin position="332"/>
        <end position="352"/>
    </location>
</feature>
<reference evidence="5 6" key="1">
    <citation type="submission" date="2017-06" db="EMBL/GenBank/DDBJ databases">
        <title>A platform for efficient transgenesis in Macrostomum lignano, a flatworm model organism for stem cell research.</title>
        <authorList>
            <person name="Berezikov E."/>
        </authorList>
    </citation>
    <scope>NUCLEOTIDE SEQUENCE [LARGE SCALE GENOMIC DNA]</scope>
    <source>
        <strain evidence="5">DV1</strain>
        <tissue evidence="5">Whole organism</tissue>
    </source>
</reference>
<dbReference type="GO" id="GO:0006139">
    <property type="term" value="P:nucleobase-containing compound metabolic process"/>
    <property type="evidence" value="ECO:0007669"/>
    <property type="project" value="InterPro"/>
</dbReference>
<dbReference type="OrthoDB" id="6436361at2759"/>
<dbReference type="InterPro" id="IPR000048">
    <property type="entry name" value="IQ_motif_EF-hand-BS"/>
</dbReference>
<keyword evidence="6" id="KW-1185">Reference proteome</keyword>
<dbReference type="AlphaFoldDB" id="A0A267EG00"/>
<sequence>LLTKMSDAKDYITKREIPQLFECLMTGLMYHRPGDHVAYLQDCLEKIKAKGVSSVRWDLFLEAKRAKTPLPPVTPPRGSRPTSSRASSRADSLFDKKPVLPPIGAASGARVPELARPLNCPVLLVIAGPGSGKARVARLVADRYDCQLISAGALLRAGNDERAREMAPDLEVLAAVIGAINEATADASCRGLVIEGYPRSLAQLEDYMEHIQRVDHALLLDFEESSLQQRLLSENKHQPGDIARRISEFKTACLPACRVLDEDGKLLVLPVDPDASDEAVNQEAVRVLDALLASESTRAEPTETSSAKTGGPAAAAGQVTSIRRLVNLGQPADRVADGQSSKPPPMVLLLGGPGSGRRTCLERLGRLNDNKLTIVDLASDLEPDEAVDRLEAAAGDGIPMIVKGFPETEEGLRAMYARVGAPDLALLIDCHEADMMERLAEAGSQSADTAAERMRRFKEETLPVVQHFDEAGLLCVVLGDKEPDDVLKEVKSLVDFVLFNRTDVSLAQQHQAVAEAAVDRLRARPADDESEEAAAAAKIQAGFRGYQVRKQQVVASAAKRQ</sequence>
<dbReference type="PANTHER" id="PTHR23359">
    <property type="entry name" value="NUCLEOTIDE KINASE"/>
    <property type="match status" value="1"/>
</dbReference>
<dbReference type="GO" id="GO:0019205">
    <property type="term" value="F:nucleobase-containing compound kinase activity"/>
    <property type="evidence" value="ECO:0007669"/>
    <property type="project" value="InterPro"/>
</dbReference>
<dbReference type="InterPro" id="IPR027417">
    <property type="entry name" value="P-loop_NTPase"/>
</dbReference>
<dbReference type="GO" id="GO:0005524">
    <property type="term" value="F:ATP binding"/>
    <property type="evidence" value="ECO:0007669"/>
    <property type="project" value="InterPro"/>
</dbReference>
<evidence type="ECO:0000256" key="2">
    <source>
        <dbReference type="ARBA" id="ARBA00022741"/>
    </source>
</evidence>
<evidence type="ECO:0000256" key="1">
    <source>
        <dbReference type="ARBA" id="ARBA00022679"/>
    </source>
</evidence>
<keyword evidence="2" id="KW-0547">Nucleotide-binding</keyword>
<dbReference type="InterPro" id="IPR000850">
    <property type="entry name" value="Adenylat/UMP-CMP_kin"/>
</dbReference>
<evidence type="ECO:0000313" key="6">
    <source>
        <dbReference type="Proteomes" id="UP000215902"/>
    </source>
</evidence>
<dbReference type="SUPFAM" id="SSF47391">
    <property type="entry name" value="Dimerization-anchoring domain of cAMP-dependent PK regulatory subunit"/>
    <property type="match status" value="1"/>
</dbReference>
<keyword evidence="1" id="KW-0808">Transferase</keyword>
<evidence type="ECO:0000256" key="3">
    <source>
        <dbReference type="ARBA" id="ARBA00022777"/>
    </source>
</evidence>
<dbReference type="Pfam" id="PF13207">
    <property type="entry name" value="AAA_17"/>
    <property type="match status" value="1"/>
</dbReference>
<protein>
    <recommendedName>
        <fullName evidence="7">Adenylate kinase</fullName>
    </recommendedName>
</protein>
<dbReference type="PROSITE" id="PS50096">
    <property type="entry name" value="IQ"/>
    <property type="match status" value="1"/>
</dbReference>
<dbReference type="CDD" id="cd22978">
    <property type="entry name" value="DD_AK5"/>
    <property type="match status" value="1"/>
</dbReference>
<dbReference type="SMART" id="SM00015">
    <property type="entry name" value="IQ"/>
    <property type="match status" value="1"/>
</dbReference>
<feature type="non-terminal residue" evidence="5">
    <location>
        <position position="1"/>
    </location>
</feature>
<feature type="region of interest" description="Disordered" evidence="4">
    <location>
        <begin position="68"/>
        <end position="91"/>
    </location>
</feature>
<feature type="region of interest" description="Disordered" evidence="4">
    <location>
        <begin position="296"/>
        <end position="316"/>
    </location>
</feature>
<dbReference type="EMBL" id="NIVC01002151">
    <property type="protein sequence ID" value="PAA60450.1"/>
    <property type="molecule type" value="Genomic_DNA"/>
</dbReference>
<organism evidence="5 6">
    <name type="scientific">Macrostomum lignano</name>
    <dbReference type="NCBI Taxonomy" id="282301"/>
    <lineage>
        <taxon>Eukaryota</taxon>
        <taxon>Metazoa</taxon>
        <taxon>Spiralia</taxon>
        <taxon>Lophotrochozoa</taxon>
        <taxon>Platyhelminthes</taxon>
        <taxon>Rhabditophora</taxon>
        <taxon>Macrostomorpha</taxon>
        <taxon>Macrostomida</taxon>
        <taxon>Macrostomidae</taxon>
        <taxon>Macrostomum</taxon>
    </lineage>
</organism>
<gene>
    <name evidence="5" type="ORF">BOX15_Mlig029167g2</name>
</gene>
<comment type="caution">
    <text evidence="5">The sequence shown here is derived from an EMBL/GenBank/DDBJ whole genome shotgun (WGS) entry which is preliminary data.</text>
</comment>
<accession>A0A267EG00</accession>
<evidence type="ECO:0000313" key="5">
    <source>
        <dbReference type="EMBL" id="PAA60450.1"/>
    </source>
</evidence>
<name>A0A267EG00_9PLAT</name>
<feature type="compositionally biased region" description="Low complexity" evidence="4">
    <location>
        <begin position="76"/>
        <end position="91"/>
    </location>
</feature>
<dbReference type="SUPFAM" id="SSF52540">
    <property type="entry name" value="P-loop containing nucleoside triphosphate hydrolases"/>
    <property type="match status" value="2"/>
</dbReference>
<proteinExistence type="predicted"/>
<dbReference type="Gene3D" id="3.40.50.300">
    <property type="entry name" value="P-loop containing nucleotide triphosphate hydrolases"/>
    <property type="match status" value="2"/>
</dbReference>